<dbReference type="PATRIC" id="fig|1961.12.peg.1959"/>
<dbReference type="AlphaFoldDB" id="A0A0L8N0K4"/>
<accession>A0A0L8N0K4</accession>
<dbReference type="EMBL" id="LGUV01000061">
    <property type="protein sequence ID" value="KOG56070.1"/>
    <property type="molecule type" value="Genomic_DNA"/>
</dbReference>
<name>A0A0L8N0K4_STRVG</name>
<organism evidence="2 3">
    <name type="scientific">Streptomyces virginiae</name>
    <name type="common">Streptomyces cinnamonensis</name>
    <dbReference type="NCBI Taxonomy" id="1961"/>
    <lineage>
        <taxon>Bacteria</taxon>
        <taxon>Bacillati</taxon>
        <taxon>Actinomycetota</taxon>
        <taxon>Actinomycetes</taxon>
        <taxon>Kitasatosporales</taxon>
        <taxon>Streptomycetaceae</taxon>
        <taxon>Streptomyces</taxon>
    </lineage>
</organism>
<sequence length="112" mass="12299">MFRAWTAIREFATTRLTTWLLGLSGHGYSGRSGRRHGSGHSGSEGGRVRPRGGKPAGHRGWSPNAAARGRVAQGKAPPYRCCGSLDGSISEPRRLPAWTQDWQQCSGRWRVR</sequence>
<evidence type="ECO:0000313" key="3">
    <source>
        <dbReference type="Proteomes" id="UP000037084"/>
    </source>
</evidence>
<proteinExistence type="predicted"/>
<feature type="region of interest" description="Disordered" evidence="1">
    <location>
        <begin position="27"/>
        <end position="76"/>
    </location>
</feature>
<evidence type="ECO:0000256" key="1">
    <source>
        <dbReference type="SAM" id="MobiDB-lite"/>
    </source>
</evidence>
<gene>
    <name evidence="2" type="ORF">ADK75_08405</name>
</gene>
<dbReference type="Proteomes" id="UP000037084">
    <property type="component" value="Unassembled WGS sequence"/>
</dbReference>
<reference evidence="3" key="1">
    <citation type="submission" date="2015-07" db="EMBL/GenBank/DDBJ databases">
        <authorList>
            <consortium name="Consortium for Microbial Forensics and Genomics (microFORGE)"/>
            <person name="Knight B.M."/>
            <person name="Roberts D.P."/>
            <person name="Lin D."/>
            <person name="Hari K."/>
            <person name="Fletcher J."/>
            <person name="Melcher U."/>
            <person name="Blagden T."/>
            <person name="Winegar R.A."/>
        </authorList>
    </citation>
    <scope>NUCLEOTIDE SEQUENCE [LARGE SCALE GENOMIC DNA]</scope>
    <source>
        <strain evidence="3">NRRL B-1447</strain>
    </source>
</reference>
<evidence type="ECO:0000313" key="2">
    <source>
        <dbReference type="EMBL" id="KOG56070.1"/>
    </source>
</evidence>
<protein>
    <submittedName>
        <fullName evidence="2">Uncharacterized protein</fullName>
    </submittedName>
</protein>
<comment type="caution">
    <text evidence="2">The sequence shown here is derived from an EMBL/GenBank/DDBJ whole genome shotgun (WGS) entry which is preliminary data.</text>
</comment>